<reference evidence="2" key="1">
    <citation type="journal article" date="2022" name="Mol. Ecol. Resour.">
        <title>The genomes of chicory, endive, great burdock and yacon provide insights into Asteraceae palaeo-polyploidization history and plant inulin production.</title>
        <authorList>
            <person name="Fan W."/>
            <person name="Wang S."/>
            <person name="Wang H."/>
            <person name="Wang A."/>
            <person name="Jiang F."/>
            <person name="Liu H."/>
            <person name="Zhao H."/>
            <person name="Xu D."/>
            <person name="Zhang Y."/>
        </authorList>
    </citation>
    <scope>NUCLEOTIDE SEQUENCE [LARGE SCALE GENOMIC DNA]</scope>
    <source>
        <strain evidence="2">cv. Yunnan</strain>
    </source>
</reference>
<dbReference type="EMBL" id="CM042028">
    <property type="protein sequence ID" value="KAI3798433.1"/>
    <property type="molecule type" value="Genomic_DNA"/>
</dbReference>
<proteinExistence type="predicted"/>
<evidence type="ECO:0000313" key="1">
    <source>
        <dbReference type="EMBL" id="KAI3798433.1"/>
    </source>
</evidence>
<protein>
    <submittedName>
        <fullName evidence="1">Uncharacterized protein</fullName>
    </submittedName>
</protein>
<gene>
    <name evidence="1" type="ORF">L1987_33708</name>
</gene>
<comment type="caution">
    <text evidence="1">The sequence shown here is derived from an EMBL/GenBank/DDBJ whole genome shotgun (WGS) entry which is preliminary data.</text>
</comment>
<organism evidence="1 2">
    <name type="scientific">Smallanthus sonchifolius</name>
    <dbReference type="NCBI Taxonomy" id="185202"/>
    <lineage>
        <taxon>Eukaryota</taxon>
        <taxon>Viridiplantae</taxon>
        <taxon>Streptophyta</taxon>
        <taxon>Embryophyta</taxon>
        <taxon>Tracheophyta</taxon>
        <taxon>Spermatophyta</taxon>
        <taxon>Magnoliopsida</taxon>
        <taxon>eudicotyledons</taxon>
        <taxon>Gunneridae</taxon>
        <taxon>Pentapetalae</taxon>
        <taxon>asterids</taxon>
        <taxon>campanulids</taxon>
        <taxon>Asterales</taxon>
        <taxon>Asteraceae</taxon>
        <taxon>Asteroideae</taxon>
        <taxon>Heliantheae alliance</taxon>
        <taxon>Millerieae</taxon>
        <taxon>Smallanthus</taxon>
    </lineage>
</organism>
<name>A0ACB9HSM0_9ASTR</name>
<accession>A0ACB9HSM0</accession>
<evidence type="ECO:0000313" key="2">
    <source>
        <dbReference type="Proteomes" id="UP001056120"/>
    </source>
</evidence>
<sequence>MSEMESILTLKRNESMKNGRDEFRRRRRDRAKIGTTVLRNRARSFQDQPRDRAEALSATVLERSTTVLTRVS</sequence>
<dbReference type="Proteomes" id="UP001056120">
    <property type="component" value="Linkage Group LG11"/>
</dbReference>
<reference evidence="1 2" key="2">
    <citation type="journal article" date="2022" name="Mol. Ecol. Resour.">
        <title>The genomes of chicory, endive, great burdock and yacon provide insights into Asteraceae paleo-polyploidization history and plant inulin production.</title>
        <authorList>
            <person name="Fan W."/>
            <person name="Wang S."/>
            <person name="Wang H."/>
            <person name="Wang A."/>
            <person name="Jiang F."/>
            <person name="Liu H."/>
            <person name="Zhao H."/>
            <person name="Xu D."/>
            <person name="Zhang Y."/>
        </authorList>
    </citation>
    <scope>NUCLEOTIDE SEQUENCE [LARGE SCALE GENOMIC DNA]</scope>
    <source>
        <strain evidence="2">cv. Yunnan</strain>
        <tissue evidence="1">Leaves</tissue>
    </source>
</reference>
<keyword evidence="2" id="KW-1185">Reference proteome</keyword>